<evidence type="ECO:0000313" key="3">
    <source>
        <dbReference type="EMBL" id="GAA4342801.1"/>
    </source>
</evidence>
<dbReference type="Gene3D" id="3.40.225.10">
    <property type="entry name" value="Class II aldolase/adducin N-terminal domain"/>
    <property type="match status" value="1"/>
</dbReference>
<dbReference type="NCBIfam" id="NF005451">
    <property type="entry name" value="PRK07044.1"/>
    <property type="match status" value="1"/>
</dbReference>
<dbReference type="Proteomes" id="UP001501671">
    <property type="component" value="Unassembled WGS sequence"/>
</dbReference>
<evidence type="ECO:0000313" key="4">
    <source>
        <dbReference type="Proteomes" id="UP001501671"/>
    </source>
</evidence>
<proteinExistence type="inferred from homology"/>
<comment type="caution">
    <text evidence="3">The sequence shown here is derived from an EMBL/GenBank/DDBJ whole genome shotgun (WGS) entry which is preliminary data.</text>
</comment>
<evidence type="ECO:0000259" key="2">
    <source>
        <dbReference type="SMART" id="SM01007"/>
    </source>
</evidence>
<organism evidence="3 4">
    <name type="scientific">Pigmentiphaga soli</name>
    <dbReference type="NCBI Taxonomy" id="1007095"/>
    <lineage>
        <taxon>Bacteria</taxon>
        <taxon>Pseudomonadati</taxon>
        <taxon>Pseudomonadota</taxon>
        <taxon>Betaproteobacteria</taxon>
        <taxon>Burkholderiales</taxon>
        <taxon>Alcaligenaceae</taxon>
        <taxon>Pigmentiphaga</taxon>
    </lineage>
</organism>
<accession>A0ABP8HQT7</accession>
<reference evidence="4" key="1">
    <citation type="journal article" date="2019" name="Int. J. Syst. Evol. Microbiol.">
        <title>The Global Catalogue of Microorganisms (GCM) 10K type strain sequencing project: providing services to taxonomists for standard genome sequencing and annotation.</title>
        <authorList>
            <consortium name="The Broad Institute Genomics Platform"/>
            <consortium name="The Broad Institute Genome Sequencing Center for Infectious Disease"/>
            <person name="Wu L."/>
            <person name="Ma J."/>
        </authorList>
    </citation>
    <scope>NUCLEOTIDE SEQUENCE [LARGE SCALE GENOMIC DNA]</scope>
    <source>
        <strain evidence="4">JCM 17666</strain>
    </source>
</reference>
<evidence type="ECO:0000256" key="1">
    <source>
        <dbReference type="ARBA" id="ARBA00037961"/>
    </source>
</evidence>
<keyword evidence="4" id="KW-1185">Reference proteome</keyword>
<dbReference type="PANTHER" id="PTHR10672:SF3">
    <property type="entry name" value="PROTEIN HU-LI TAI SHAO"/>
    <property type="match status" value="1"/>
</dbReference>
<protein>
    <submittedName>
        <fullName evidence="3">Class II aldolase/adducin family protein</fullName>
    </submittedName>
</protein>
<dbReference type="SMART" id="SM01007">
    <property type="entry name" value="Aldolase_II"/>
    <property type="match status" value="1"/>
</dbReference>
<feature type="domain" description="Class II aldolase/adducin N-terminal" evidence="2">
    <location>
        <begin position="24"/>
        <end position="205"/>
    </location>
</feature>
<dbReference type="EMBL" id="BAABFO010000035">
    <property type="protein sequence ID" value="GAA4342801.1"/>
    <property type="molecule type" value="Genomic_DNA"/>
</dbReference>
<dbReference type="InterPro" id="IPR001303">
    <property type="entry name" value="Aldolase_II/adducin_N"/>
</dbReference>
<sequence length="265" mass="29559">MQAQLKDPGAAPPRFSDEEWELRVKLAACYRLIDLYGMTDMIYNHASARVPGPDHHFLINPFGLRYAEITASSLLKVDIDGREIYNPWRSYGINNAGYVIHSAIHRALPAVECIIHTHTPHGMAVSSLECGLLPLTQTAMRFGKVAYHDYEGVVLDLEEQGRLIANLGDAEVMILRNHGLLAVGASVEQAFNNIYRLERSCHTQLLAMSAGSPLVRPKPEVVRRTNQQLSLQPSAGKPGDHKPYGVLEWPGLLRWLDSIDPSYRT</sequence>
<name>A0ABP8HQT7_9BURK</name>
<gene>
    <name evidence="3" type="ORF">GCM10023144_45160</name>
</gene>
<dbReference type="InterPro" id="IPR036409">
    <property type="entry name" value="Aldolase_II/adducin_N_sf"/>
</dbReference>
<dbReference type="SUPFAM" id="SSF53639">
    <property type="entry name" value="AraD/HMP-PK domain-like"/>
    <property type="match status" value="1"/>
</dbReference>
<dbReference type="PANTHER" id="PTHR10672">
    <property type="entry name" value="ADDUCIN"/>
    <property type="match status" value="1"/>
</dbReference>
<dbReference type="InterPro" id="IPR051017">
    <property type="entry name" value="Aldolase-II_Adducin_sf"/>
</dbReference>
<dbReference type="Pfam" id="PF00596">
    <property type="entry name" value="Aldolase_II"/>
    <property type="match status" value="1"/>
</dbReference>
<comment type="similarity">
    <text evidence="1">Belongs to the aldolase class II family.</text>
</comment>